<sequence>MNGRIKRRVRRFICTALAAMFLVSAPCTQALAAEADTGYEEVQVLEASVYALPVDENTPSLQTVFGNCFISISGSDSGMLVEIQTESFGVSSVIGVKDIKIQKKVWYGWQTVATSSGGEVSGVSRMGCSILYEGAEKGETYKITCVHYANVNEYKEGTGDTGAFVYNY</sequence>
<comment type="caution">
    <text evidence="2">The sequence shown here is derived from an EMBL/GenBank/DDBJ whole genome shotgun (WGS) entry which is preliminary data.</text>
</comment>
<evidence type="ECO:0000256" key="1">
    <source>
        <dbReference type="SAM" id="SignalP"/>
    </source>
</evidence>
<protein>
    <submittedName>
        <fullName evidence="2">D-(-)-3-hydroxybutyrate oligomer hydrolase</fullName>
    </submittedName>
</protein>
<dbReference type="Proteomes" id="UP000824265">
    <property type="component" value="Unassembled WGS sequence"/>
</dbReference>
<evidence type="ECO:0000313" key="3">
    <source>
        <dbReference type="Proteomes" id="UP000824265"/>
    </source>
</evidence>
<accession>A0A9D1R3Q2</accession>
<feature type="chain" id="PRO_5039579289" evidence="1">
    <location>
        <begin position="33"/>
        <end position="168"/>
    </location>
</feature>
<keyword evidence="2" id="KW-0378">Hydrolase</keyword>
<organism evidence="2 3">
    <name type="scientific">Candidatus Acetatifactor stercoripullorum</name>
    <dbReference type="NCBI Taxonomy" id="2838414"/>
    <lineage>
        <taxon>Bacteria</taxon>
        <taxon>Bacillati</taxon>
        <taxon>Bacillota</taxon>
        <taxon>Clostridia</taxon>
        <taxon>Lachnospirales</taxon>
        <taxon>Lachnospiraceae</taxon>
        <taxon>Acetatifactor</taxon>
    </lineage>
</organism>
<reference evidence="2" key="2">
    <citation type="submission" date="2021-04" db="EMBL/GenBank/DDBJ databases">
        <authorList>
            <person name="Gilroy R."/>
        </authorList>
    </citation>
    <scope>NUCLEOTIDE SEQUENCE</scope>
    <source>
        <strain evidence="2">CHK195-6426</strain>
    </source>
</reference>
<evidence type="ECO:0000313" key="2">
    <source>
        <dbReference type="EMBL" id="HIW80425.1"/>
    </source>
</evidence>
<reference evidence="2" key="1">
    <citation type="journal article" date="2021" name="PeerJ">
        <title>Extensive microbial diversity within the chicken gut microbiome revealed by metagenomics and culture.</title>
        <authorList>
            <person name="Gilroy R."/>
            <person name="Ravi A."/>
            <person name="Getino M."/>
            <person name="Pursley I."/>
            <person name="Horton D.L."/>
            <person name="Alikhan N.F."/>
            <person name="Baker D."/>
            <person name="Gharbi K."/>
            <person name="Hall N."/>
            <person name="Watson M."/>
            <person name="Adriaenssens E.M."/>
            <person name="Foster-Nyarko E."/>
            <person name="Jarju S."/>
            <person name="Secka A."/>
            <person name="Antonio M."/>
            <person name="Oren A."/>
            <person name="Chaudhuri R.R."/>
            <person name="La Ragione R."/>
            <person name="Hildebrand F."/>
            <person name="Pallen M.J."/>
        </authorList>
    </citation>
    <scope>NUCLEOTIDE SEQUENCE</scope>
    <source>
        <strain evidence="2">CHK195-6426</strain>
    </source>
</reference>
<dbReference type="EMBL" id="DXGH01000012">
    <property type="protein sequence ID" value="HIW80425.1"/>
    <property type="molecule type" value="Genomic_DNA"/>
</dbReference>
<dbReference type="GO" id="GO:0016787">
    <property type="term" value="F:hydrolase activity"/>
    <property type="evidence" value="ECO:0007669"/>
    <property type="project" value="UniProtKB-KW"/>
</dbReference>
<proteinExistence type="predicted"/>
<feature type="signal peptide" evidence="1">
    <location>
        <begin position="1"/>
        <end position="32"/>
    </location>
</feature>
<keyword evidence="1" id="KW-0732">Signal</keyword>
<name>A0A9D1R3Q2_9FIRM</name>
<dbReference type="AlphaFoldDB" id="A0A9D1R3Q2"/>
<gene>
    <name evidence="2" type="ORF">H9742_02685</name>
</gene>